<sequence length="67" mass="7906">MHYLIYDNTETLRATFVSVYDLEKFIDGIRNSRGDSYPNTPRMSTFDYIKTIGWYWEVVDKSAEVSV</sequence>
<evidence type="ECO:0000313" key="1">
    <source>
        <dbReference type="EMBL" id="AOO15777.1"/>
    </source>
</evidence>
<evidence type="ECO:0000313" key="2">
    <source>
        <dbReference type="Proteomes" id="UP000226226"/>
    </source>
</evidence>
<dbReference type="EMBL" id="KX349310">
    <property type="protein sequence ID" value="AOO15777.1"/>
    <property type="molecule type" value="Genomic_DNA"/>
</dbReference>
<reference evidence="1 2" key="1">
    <citation type="journal article" date="2016" name="Environ. Microbiol.">
        <title>Genomic diversification of marine cyanophages into stable ecotypes.</title>
        <authorList>
            <person name="Marston M.F."/>
            <person name="Martiny J.B."/>
        </authorList>
    </citation>
    <scope>NUCLEOTIDE SEQUENCE [LARGE SCALE GENOMIC DNA]</scope>
    <source>
        <strain evidence="1">RW_01_0310</strain>
    </source>
</reference>
<name>A0A1D7SQ35_9CAUD</name>
<keyword evidence="2" id="KW-1185">Reference proteome</keyword>
<dbReference type="Proteomes" id="UP000226226">
    <property type="component" value="Segment"/>
</dbReference>
<organism evidence="1 2">
    <name type="scientific">Cyanophage S-RIM12 isolate RW_01_0310</name>
    <dbReference type="NCBI Taxonomy" id="2790347"/>
    <lineage>
        <taxon>Viruses</taxon>
        <taxon>Duplodnaviria</taxon>
        <taxon>Heunggongvirae</taxon>
        <taxon>Uroviricota</taxon>
        <taxon>Caudoviricetes</taxon>
        <taxon>Pantevenvirales</taxon>
        <taxon>Kyanoviridae</taxon>
        <taxon>Brizovirus</taxon>
        <taxon>Brizovirus rhodeisland01</taxon>
    </lineage>
</organism>
<gene>
    <name evidence="1" type="ORF">RW010310_076</name>
</gene>
<accession>A0A1D7SQ35</accession>
<protein>
    <submittedName>
        <fullName evidence="1">Uncharacterized protein</fullName>
    </submittedName>
</protein>
<proteinExistence type="predicted"/>